<dbReference type="PANTHER" id="PTHR11412">
    <property type="entry name" value="MACROGLOBULIN / COMPLEMENT"/>
    <property type="match status" value="1"/>
</dbReference>
<evidence type="ECO:0000313" key="9">
    <source>
        <dbReference type="Proteomes" id="UP000735302"/>
    </source>
</evidence>
<dbReference type="InterPro" id="IPR001599">
    <property type="entry name" value="Macroglobln_a2"/>
</dbReference>
<protein>
    <submittedName>
        <fullName evidence="8">Alpha-2-macroglobulin</fullName>
    </submittedName>
</protein>
<dbReference type="InterPro" id="IPR047565">
    <property type="entry name" value="Alpha-macroglob_thiol-ester_cl"/>
</dbReference>
<evidence type="ECO:0000259" key="7">
    <source>
        <dbReference type="SMART" id="SM01360"/>
    </source>
</evidence>
<keyword evidence="9" id="KW-1185">Reference proteome</keyword>
<evidence type="ECO:0000256" key="4">
    <source>
        <dbReference type="ARBA" id="ARBA00022900"/>
    </source>
</evidence>
<gene>
    <name evidence="8" type="ORF">PoB_001891600</name>
</gene>
<comment type="caution">
    <text evidence="8">The sequence shown here is derived from an EMBL/GenBank/DDBJ whole genome shotgun (WGS) entry which is preliminary data.</text>
</comment>
<dbReference type="EMBL" id="BLXT01002238">
    <property type="protein sequence ID" value="GFN92410.1"/>
    <property type="molecule type" value="Genomic_DNA"/>
</dbReference>
<evidence type="ECO:0000256" key="5">
    <source>
        <dbReference type="ARBA" id="ARBA00022966"/>
    </source>
</evidence>
<feature type="domain" description="Alpha-2-macroglobulin" evidence="7">
    <location>
        <begin position="13"/>
        <end position="111"/>
    </location>
</feature>
<evidence type="ECO:0000313" key="8">
    <source>
        <dbReference type="EMBL" id="GFN92410.1"/>
    </source>
</evidence>
<keyword evidence="3" id="KW-0732">Signal</keyword>
<dbReference type="SUPFAM" id="SSF48239">
    <property type="entry name" value="Terpenoid cyclases/Protein prenyltransferases"/>
    <property type="match status" value="1"/>
</dbReference>
<dbReference type="InterPro" id="IPR013783">
    <property type="entry name" value="Ig-like_fold"/>
</dbReference>
<proteinExistence type="inferred from homology"/>
<evidence type="ECO:0000256" key="6">
    <source>
        <dbReference type="ARBA" id="ARBA00023157"/>
    </source>
</evidence>
<dbReference type="Proteomes" id="UP000735302">
    <property type="component" value="Unassembled WGS sequence"/>
</dbReference>
<dbReference type="SMART" id="SM01360">
    <property type="entry name" value="A2M"/>
    <property type="match status" value="1"/>
</dbReference>
<dbReference type="SMART" id="SM01419">
    <property type="entry name" value="Thiol-ester_cl"/>
    <property type="match status" value="1"/>
</dbReference>
<evidence type="ECO:0000256" key="1">
    <source>
        <dbReference type="ARBA" id="ARBA00010952"/>
    </source>
</evidence>
<accession>A0AAV3ZCP3</accession>
<organism evidence="8 9">
    <name type="scientific">Plakobranchus ocellatus</name>
    <dbReference type="NCBI Taxonomy" id="259542"/>
    <lineage>
        <taxon>Eukaryota</taxon>
        <taxon>Metazoa</taxon>
        <taxon>Spiralia</taxon>
        <taxon>Lophotrochozoa</taxon>
        <taxon>Mollusca</taxon>
        <taxon>Gastropoda</taxon>
        <taxon>Heterobranchia</taxon>
        <taxon>Euthyneura</taxon>
        <taxon>Panpulmonata</taxon>
        <taxon>Sacoglossa</taxon>
        <taxon>Placobranchoidea</taxon>
        <taxon>Plakobranchidae</taxon>
        <taxon>Plakobranchus</taxon>
    </lineage>
</organism>
<dbReference type="PANTHER" id="PTHR11412:SF136">
    <property type="entry name" value="CD109 ANTIGEN"/>
    <property type="match status" value="1"/>
</dbReference>
<dbReference type="Gene3D" id="1.50.10.20">
    <property type="match status" value="1"/>
</dbReference>
<keyword evidence="4" id="KW-0722">Serine protease inhibitor</keyword>
<dbReference type="InterPro" id="IPR019742">
    <property type="entry name" value="MacrogloblnA2_CS"/>
</dbReference>
<dbReference type="Pfam" id="PF00207">
    <property type="entry name" value="A2M"/>
    <property type="match status" value="1"/>
</dbReference>
<dbReference type="AlphaFoldDB" id="A0AAV3ZCP3"/>
<dbReference type="Gene3D" id="2.60.40.10">
    <property type="entry name" value="Immunoglobulins"/>
    <property type="match status" value="1"/>
</dbReference>
<keyword evidence="5" id="KW-0882">Thioester bond</keyword>
<dbReference type="InterPro" id="IPR050473">
    <property type="entry name" value="A2M/Complement_sys"/>
</dbReference>
<evidence type="ECO:0000256" key="3">
    <source>
        <dbReference type="ARBA" id="ARBA00022729"/>
    </source>
</evidence>
<sequence length="409" mass="46043">MLIISGVQMVQKVEFDEQIQTNRPDSECERVTGKLLQTVKLPDTITSWDVSAFAINSNGIYVMRQPTSVTGFRFFFVTLTLPTSVKRGEIFQLQVTVFNYRKSDVKAIVALHESPEFVVLGGTIRDGWYETATWLKAESATIVKFRMGLVQAGLVLVKVKATDQADGYYDQVHRNLLIKHDGQQYKGLITELMSVKDENEGVAKMFDIPWPLGERISDGSQSVKVKITGDVFGQALSNLDSLVNLPTGCGEQTMIGMAPNVFGLYYIDSKELKGFETIVKEMKYNMKAGRLTAFVVKCFSRAAEYITVDERIIFKGIKFLMSRMEPSGAFSEKGKIVHQEFLRFRESISNEVNKAFAYLVKEINSQGKDTLKPKTKASTAYAFSLLPQHDSEKKKVFMSLLDDVQGLRY</sequence>
<dbReference type="GO" id="GO:0004867">
    <property type="term" value="F:serine-type endopeptidase inhibitor activity"/>
    <property type="evidence" value="ECO:0007669"/>
    <property type="project" value="UniProtKB-KW"/>
</dbReference>
<dbReference type="Pfam" id="PF07678">
    <property type="entry name" value="TED_complement"/>
    <property type="match status" value="2"/>
</dbReference>
<dbReference type="PROSITE" id="PS00477">
    <property type="entry name" value="ALPHA_2_MACROGLOBULIN"/>
    <property type="match status" value="1"/>
</dbReference>
<dbReference type="SUPFAM" id="SSF81296">
    <property type="entry name" value="E set domains"/>
    <property type="match status" value="1"/>
</dbReference>
<comment type="similarity">
    <text evidence="1">Belongs to the protease inhibitor I39 (alpha-2-macroglobulin) family.</text>
</comment>
<dbReference type="GO" id="GO:0005615">
    <property type="term" value="C:extracellular space"/>
    <property type="evidence" value="ECO:0007669"/>
    <property type="project" value="InterPro"/>
</dbReference>
<evidence type="ECO:0000256" key="2">
    <source>
        <dbReference type="ARBA" id="ARBA00022690"/>
    </source>
</evidence>
<dbReference type="InterPro" id="IPR014756">
    <property type="entry name" value="Ig_E-set"/>
</dbReference>
<keyword evidence="2" id="KW-0646">Protease inhibitor</keyword>
<dbReference type="InterPro" id="IPR008930">
    <property type="entry name" value="Terpenoid_cyclase/PrenylTrfase"/>
</dbReference>
<name>A0AAV3ZCP3_9GAST</name>
<dbReference type="Gene3D" id="2.20.130.20">
    <property type="match status" value="1"/>
</dbReference>
<reference evidence="8 9" key="1">
    <citation type="journal article" date="2021" name="Elife">
        <title>Chloroplast acquisition without the gene transfer in kleptoplastic sea slugs, Plakobranchus ocellatus.</title>
        <authorList>
            <person name="Maeda T."/>
            <person name="Takahashi S."/>
            <person name="Yoshida T."/>
            <person name="Shimamura S."/>
            <person name="Takaki Y."/>
            <person name="Nagai Y."/>
            <person name="Toyoda A."/>
            <person name="Suzuki Y."/>
            <person name="Arimoto A."/>
            <person name="Ishii H."/>
            <person name="Satoh N."/>
            <person name="Nishiyama T."/>
            <person name="Hasebe M."/>
            <person name="Maruyama T."/>
            <person name="Minagawa J."/>
            <person name="Obokata J."/>
            <person name="Shigenobu S."/>
        </authorList>
    </citation>
    <scope>NUCLEOTIDE SEQUENCE [LARGE SCALE GENOMIC DNA]</scope>
</reference>
<keyword evidence="6" id="KW-1015">Disulfide bond</keyword>
<dbReference type="InterPro" id="IPR011626">
    <property type="entry name" value="Alpha-macroglobulin_TED"/>
</dbReference>